<name>A0A1Y2ATH8_9TREE</name>
<dbReference type="Proteomes" id="UP000193986">
    <property type="component" value="Unassembled WGS sequence"/>
</dbReference>
<dbReference type="EMBL" id="MCFC01000059">
    <property type="protein sequence ID" value="ORY25245.1"/>
    <property type="molecule type" value="Genomic_DNA"/>
</dbReference>
<protein>
    <recommendedName>
        <fullName evidence="4">BTB domain-containing protein</fullName>
    </recommendedName>
</protein>
<feature type="region of interest" description="Disordered" evidence="1">
    <location>
        <begin position="1"/>
        <end position="24"/>
    </location>
</feature>
<dbReference type="OrthoDB" id="2574774at2759"/>
<organism evidence="2 3">
    <name type="scientific">Naematelia encephala</name>
    <dbReference type="NCBI Taxonomy" id="71784"/>
    <lineage>
        <taxon>Eukaryota</taxon>
        <taxon>Fungi</taxon>
        <taxon>Dikarya</taxon>
        <taxon>Basidiomycota</taxon>
        <taxon>Agaricomycotina</taxon>
        <taxon>Tremellomycetes</taxon>
        <taxon>Tremellales</taxon>
        <taxon>Naemateliaceae</taxon>
        <taxon>Naematelia</taxon>
    </lineage>
</organism>
<evidence type="ECO:0000256" key="1">
    <source>
        <dbReference type="SAM" id="MobiDB-lite"/>
    </source>
</evidence>
<reference evidence="2 3" key="1">
    <citation type="submission" date="2016-07" db="EMBL/GenBank/DDBJ databases">
        <title>Pervasive Adenine N6-methylation of Active Genes in Fungi.</title>
        <authorList>
            <consortium name="DOE Joint Genome Institute"/>
            <person name="Mondo S.J."/>
            <person name="Dannebaum R.O."/>
            <person name="Kuo R.C."/>
            <person name="Labutti K."/>
            <person name="Haridas S."/>
            <person name="Kuo A."/>
            <person name="Salamov A."/>
            <person name="Ahrendt S.R."/>
            <person name="Lipzen A."/>
            <person name="Sullivan W."/>
            <person name="Andreopoulos W.B."/>
            <person name="Clum A."/>
            <person name="Lindquist E."/>
            <person name="Daum C."/>
            <person name="Ramamoorthy G.K."/>
            <person name="Gryganskyi A."/>
            <person name="Culley D."/>
            <person name="Magnuson J.K."/>
            <person name="James T.Y."/>
            <person name="O'Malley M.A."/>
            <person name="Stajich J.E."/>
            <person name="Spatafora J.W."/>
            <person name="Visel A."/>
            <person name="Grigoriev I.V."/>
        </authorList>
    </citation>
    <scope>NUCLEOTIDE SEQUENCE [LARGE SCALE GENOMIC DNA]</scope>
    <source>
        <strain evidence="2 3">68-887.2</strain>
    </source>
</reference>
<feature type="compositionally biased region" description="Basic and acidic residues" evidence="1">
    <location>
        <begin position="1"/>
        <end position="10"/>
    </location>
</feature>
<sequence>MSEKRLRDSQETETQPGKRLRHSQEIPTVKLVQDKVYVEGDIKMISSDNVMFALSHRLSESRVFRSKLSMGTKKEKKELYLIEIASIISLALDVLTPRWFPNFTNDNLSRLDGTFCFLKKYDCYGPVDFLRGCLRTTVYLGTGSGILDTDRVFTVAAKHGFYESCRACIEVEQQSKTTEEPQIYGNVPGTSLLSPATTDIHTFRKIPHDYLWALSRSTYLGSSPADTAQHFERLIKDCPSEMTDEDCL</sequence>
<dbReference type="InParanoid" id="A0A1Y2ATH8"/>
<proteinExistence type="predicted"/>
<comment type="caution">
    <text evidence="2">The sequence shown here is derived from an EMBL/GenBank/DDBJ whole genome shotgun (WGS) entry which is preliminary data.</text>
</comment>
<gene>
    <name evidence="2" type="ORF">BCR39DRAFT_600209</name>
</gene>
<evidence type="ECO:0000313" key="3">
    <source>
        <dbReference type="Proteomes" id="UP000193986"/>
    </source>
</evidence>
<evidence type="ECO:0008006" key="4">
    <source>
        <dbReference type="Google" id="ProtNLM"/>
    </source>
</evidence>
<accession>A0A1Y2ATH8</accession>
<dbReference type="AlphaFoldDB" id="A0A1Y2ATH8"/>
<keyword evidence="3" id="KW-1185">Reference proteome</keyword>
<evidence type="ECO:0000313" key="2">
    <source>
        <dbReference type="EMBL" id="ORY25245.1"/>
    </source>
</evidence>